<reference evidence="2 3" key="1">
    <citation type="journal article" date="2014" name="Mol. Biol. Evol.">
        <title>Massive expansion of Ubiquitination-related gene families within the Chlamydiae.</title>
        <authorList>
            <person name="Domman D."/>
            <person name="Collingro A."/>
            <person name="Lagkouvardos I."/>
            <person name="Gehre L."/>
            <person name="Weinmaier T."/>
            <person name="Rattei T."/>
            <person name="Subtil A."/>
            <person name="Horn M."/>
        </authorList>
    </citation>
    <scope>NUCLEOTIDE SEQUENCE [LARGE SCALE GENOMIC DNA]</scope>
    <source>
        <strain evidence="2 3">EI2</strain>
    </source>
</reference>
<dbReference type="SMART" id="SM00028">
    <property type="entry name" value="TPR"/>
    <property type="match status" value="9"/>
</dbReference>
<dbReference type="AlphaFoldDB" id="A0A0C1K4U3"/>
<evidence type="ECO:0000313" key="3">
    <source>
        <dbReference type="Proteomes" id="UP000031465"/>
    </source>
</evidence>
<dbReference type="PANTHER" id="PTHR10098">
    <property type="entry name" value="RAPSYN-RELATED"/>
    <property type="match status" value="1"/>
</dbReference>
<dbReference type="Gene3D" id="1.25.40.10">
    <property type="entry name" value="Tetratricopeptide repeat domain"/>
    <property type="match status" value="3"/>
</dbReference>
<dbReference type="Pfam" id="PF13181">
    <property type="entry name" value="TPR_8"/>
    <property type="match status" value="1"/>
</dbReference>
<dbReference type="PROSITE" id="PS50005">
    <property type="entry name" value="TPR"/>
    <property type="match status" value="4"/>
</dbReference>
<dbReference type="InterPro" id="IPR011990">
    <property type="entry name" value="TPR-like_helical_dom_sf"/>
</dbReference>
<comment type="caution">
    <text evidence="2">The sequence shown here is derived from an EMBL/GenBank/DDBJ whole genome shotgun (WGS) entry which is preliminary data.</text>
</comment>
<dbReference type="InterPro" id="IPR019734">
    <property type="entry name" value="TPR_rpt"/>
</dbReference>
<accession>A0A0C1K4U3</accession>
<proteinExistence type="predicted"/>
<evidence type="ECO:0000256" key="1">
    <source>
        <dbReference type="PROSITE-ProRule" id="PRU00339"/>
    </source>
</evidence>
<feature type="repeat" description="TPR" evidence="1">
    <location>
        <begin position="323"/>
        <end position="356"/>
    </location>
</feature>
<dbReference type="PATRIC" id="fig|362787.3.peg.56"/>
<feature type="repeat" description="TPR" evidence="1">
    <location>
        <begin position="487"/>
        <end position="520"/>
    </location>
</feature>
<gene>
    <name evidence="2" type="ORF">DB44_AL00260</name>
</gene>
<organism evidence="2 3">
    <name type="scientific">Candidatus Protochlamydia amoebophila</name>
    <dbReference type="NCBI Taxonomy" id="362787"/>
    <lineage>
        <taxon>Bacteria</taxon>
        <taxon>Pseudomonadati</taxon>
        <taxon>Chlamydiota</taxon>
        <taxon>Chlamydiia</taxon>
        <taxon>Parachlamydiales</taxon>
        <taxon>Parachlamydiaceae</taxon>
        <taxon>Candidatus Protochlamydia</taxon>
    </lineage>
</organism>
<sequence>MRYIKQNPIHISAKLVIEKVNQLTDIAVQRECLCRLLKLEIEEVQNLIVQEIVPLFEFETISYDIQLDQAQQLIHLEEIVSEIMEAKLKSNELNLFIPIRSIYQSILEHLWLLPHLEFGNHCTNLLIQNKNAILSKMKRWKDSLDQLASEEKISHFIPKNLEKSVLRLFEPLPEVVAKEIEEQKSVIHKSREMTSRILEIIANFYGSQGDYPRAIFYAEILLEILIQKLPEMFEKKGMLDKIMEIHRNLATWNQFLKQYERAIYYGKEALRIARESGNPYEVIINLKGMGSLYIAQGRGKLALPFYTEARSITQILKLTENESKILTDLADAYLSINNNEKAIRCYQAALNLTEEESEQALIYAGIGDAHARAQRYQLAKEAYQKAINFRPQDDFFFALKVQQSLASLFNNIGQYGTAIYHAEESLKLTQHPSVQLNELVAFDSKFSALTVLGSIYGAFGDYTRALNYFTQALKIAEKLDPFKNCLGRVYVNLGTTYSNMENYHEAVNYYNKALKIIKEPSRQSLIIANLGSILFLSGSFVEAIKYFIEAKKINDHGKTKNKTSMA</sequence>
<dbReference type="Proteomes" id="UP000031465">
    <property type="component" value="Unassembled WGS sequence"/>
</dbReference>
<dbReference type="PROSITE" id="PS50293">
    <property type="entry name" value="TPR_REGION"/>
    <property type="match status" value="1"/>
</dbReference>
<dbReference type="SUPFAM" id="SSF48452">
    <property type="entry name" value="TPR-like"/>
    <property type="match status" value="3"/>
</dbReference>
<feature type="repeat" description="TPR" evidence="1">
    <location>
        <begin position="446"/>
        <end position="479"/>
    </location>
</feature>
<keyword evidence="1" id="KW-0802">TPR repeat</keyword>
<name>A0A0C1K4U3_9BACT</name>
<protein>
    <submittedName>
        <fullName evidence="2">Uncharacterized protein</fullName>
    </submittedName>
</protein>
<dbReference type="Pfam" id="PF13424">
    <property type="entry name" value="TPR_12"/>
    <property type="match status" value="2"/>
</dbReference>
<evidence type="ECO:0000313" key="2">
    <source>
        <dbReference type="EMBL" id="KIC74332.1"/>
    </source>
</evidence>
<dbReference type="EMBL" id="JSAN01000011">
    <property type="protein sequence ID" value="KIC74332.1"/>
    <property type="molecule type" value="Genomic_DNA"/>
</dbReference>
<feature type="repeat" description="TPR" evidence="1">
    <location>
        <begin position="360"/>
        <end position="393"/>
    </location>
</feature>